<dbReference type="AlphaFoldDB" id="A0AAV2GCB2"/>
<dbReference type="Proteomes" id="UP001497516">
    <property type="component" value="Chromosome 8"/>
</dbReference>
<proteinExistence type="predicted"/>
<evidence type="ECO:0000313" key="1">
    <source>
        <dbReference type="EMBL" id="CAL1407799.1"/>
    </source>
</evidence>
<dbReference type="EMBL" id="OZ034821">
    <property type="protein sequence ID" value="CAL1407799.1"/>
    <property type="molecule type" value="Genomic_DNA"/>
</dbReference>
<evidence type="ECO:0000313" key="2">
    <source>
        <dbReference type="Proteomes" id="UP001497516"/>
    </source>
</evidence>
<name>A0AAV2GCB2_9ROSI</name>
<accession>A0AAV2GCB2</accession>
<gene>
    <name evidence="1" type="ORF">LTRI10_LOCUS47445</name>
</gene>
<sequence length="82" mass="9126">MISCSRFDGQLRESPLSRTYVDQLRICQTYLDTLSPSNTYGDLLGNPAPSLLAESDVDLSALLPIPEIRPPTVRRYAEVDVD</sequence>
<reference evidence="1 2" key="1">
    <citation type="submission" date="2024-04" db="EMBL/GenBank/DDBJ databases">
        <authorList>
            <person name="Fracassetti M."/>
        </authorList>
    </citation>
    <scope>NUCLEOTIDE SEQUENCE [LARGE SCALE GENOMIC DNA]</scope>
</reference>
<organism evidence="1 2">
    <name type="scientific">Linum trigynum</name>
    <dbReference type="NCBI Taxonomy" id="586398"/>
    <lineage>
        <taxon>Eukaryota</taxon>
        <taxon>Viridiplantae</taxon>
        <taxon>Streptophyta</taxon>
        <taxon>Embryophyta</taxon>
        <taxon>Tracheophyta</taxon>
        <taxon>Spermatophyta</taxon>
        <taxon>Magnoliopsida</taxon>
        <taxon>eudicotyledons</taxon>
        <taxon>Gunneridae</taxon>
        <taxon>Pentapetalae</taxon>
        <taxon>rosids</taxon>
        <taxon>fabids</taxon>
        <taxon>Malpighiales</taxon>
        <taxon>Linaceae</taxon>
        <taxon>Linum</taxon>
    </lineage>
</organism>
<keyword evidence="2" id="KW-1185">Reference proteome</keyword>
<protein>
    <submittedName>
        <fullName evidence="1">Uncharacterized protein</fullName>
    </submittedName>
</protein>